<dbReference type="Gene3D" id="3.30.700.20">
    <property type="entry name" value="Hypothetical protein ph0010, domain 1"/>
    <property type="match status" value="1"/>
</dbReference>
<reference evidence="3" key="1">
    <citation type="journal article" date="2015" name="PLoS ONE">
        <title>Comprehensive Evaluation of Toxoplasma gondii VEG and Neospora caninum LIV Genomes with Tachyzoite Stage Transcriptome and Proteome Defines Novel Transcript Features.</title>
        <authorList>
            <person name="Ramaprasad A."/>
            <person name="Mourier T."/>
            <person name="Naeem R."/>
            <person name="Malas T.B."/>
            <person name="Moussa E."/>
            <person name="Panigrahi A."/>
            <person name="Vermont S.J."/>
            <person name="Otto T.D."/>
            <person name="Wastling J."/>
            <person name="Pain A."/>
        </authorList>
    </citation>
    <scope>NUCLEOTIDE SEQUENCE</scope>
    <source>
        <strain evidence="3">Liverpool</strain>
    </source>
</reference>
<dbReference type="EMBL" id="LN714485">
    <property type="protein sequence ID" value="CEL69004.1"/>
    <property type="molecule type" value="Genomic_DNA"/>
</dbReference>
<name>A0A0F7UG87_NEOCL</name>
<gene>
    <name evidence="3" type="ORF">BN1204_047300</name>
</gene>
<dbReference type="InterPro" id="IPR023473">
    <property type="entry name" value="AMMECR1"/>
</dbReference>
<dbReference type="AlphaFoldDB" id="A0A0F7UG87"/>
<protein>
    <submittedName>
        <fullName evidence="3">AMMECR1 family protein, related</fullName>
    </submittedName>
</protein>
<dbReference type="SUPFAM" id="SSF143447">
    <property type="entry name" value="AMMECR1-like"/>
    <property type="match status" value="1"/>
</dbReference>
<dbReference type="PROSITE" id="PS51112">
    <property type="entry name" value="AMMECR1"/>
    <property type="match status" value="1"/>
</dbReference>
<dbReference type="InterPro" id="IPR036071">
    <property type="entry name" value="AMMECR1_dom_sf"/>
</dbReference>
<accession>A0A0F7UG87</accession>
<feature type="domain" description="AMMECR1" evidence="2">
    <location>
        <begin position="153"/>
        <end position="358"/>
    </location>
</feature>
<organism evidence="3">
    <name type="scientific">Neospora caninum (strain Liverpool)</name>
    <dbReference type="NCBI Taxonomy" id="572307"/>
    <lineage>
        <taxon>Eukaryota</taxon>
        <taxon>Sar</taxon>
        <taxon>Alveolata</taxon>
        <taxon>Apicomplexa</taxon>
        <taxon>Conoidasida</taxon>
        <taxon>Coccidia</taxon>
        <taxon>Eucoccidiorida</taxon>
        <taxon>Eimeriorina</taxon>
        <taxon>Sarcocystidae</taxon>
        <taxon>Neospora</taxon>
    </lineage>
</organism>
<dbReference type="PANTHER" id="PTHR13016:SF0">
    <property type="entry name" value="AMME SYNDROME CANDIDATE GENE 1 PROTEIN"/>
    <property type="match status" value="1"/>
</dbReference>
<dbReference type="Pfam" id="PF01871">
    <property type="entry name" value="AMMECR1"/>
    <property type="match status" value="1"/>
</dbReference>
<sequence length="381" mass="41752">MPSVCPPSRPGGRLVSLFAAVAALFCLNASVCYFDAPIKLSQATESVPGKTDVFDVSLTSSAASGGEDGRQTERMAAKSSPTGETVIMPIDESSTAGGEIQDEGIYANAGDLAALLTPNRMLVDLQRLLEQMRSLSMGIRHRRHAMGASPGCKDVDVTTDFVRWAFDILISGLQNRAGEATRLPSGIVQMRRRGLRCPAFVTWYQRDPEVFNGSEDGYELRGCIGTLSAIPPETIGQYAWTAAQEDSRFPPVELDEVSALKGTVTVLHSFETARNYLDWILGMHGLAAEFDVNGKHYSGVFLPQVLLQFETKENSVVQLIRKAEYFGPISKELLDSMQLTRFQGTHISLSFPEYKEEYGVIGQASRVQKDKLMEKEAESLP</sequence>
<dbReference type="InterPro" id="IPR027485">
    <property type="entry name" value="AMMECR1_N"/>
</dbReference>
<feature type="compositionally biased region" description="Basic and acidic residues" evidence="1">
    <location>
        <begin position="67"/>
        <end position="76"/>
    </location>
</feature>
<proteinExistence type="predicted"/>
<dbReference type="InterPro" id="IPR002733">
    <property type="entry name" value="AMMECR1_domain"/>
</dbReference>
<evidence type="ECO:0000256" key="1">
    <source>
        <dbReference type="SAM" id="MobiDB-lite"/>
    </source>
</evidence>
<evidence type="ECO:0000259" key="2">
    <source>
        <dbReference type="PROSITE" id="PS51112"/>
    </source>
</evidence>
<evidence type="ECO:0000313" key="3">
    <source>
        <dbReference type="EMBL" id="CEL69004.1"/>
    </source>
</evidence>
<dbReference type="PANTHER" id="PTHR13016">
    <property type="entry name" value="AMMECR1 HOMOLOG"/>
    <property type="match status" value="1"/>
</dbReference>
<feature type="region of interest" description="Disordered" evidence="1">
    <location>
        <begin position="61"/>
        <end position="83"/>
    </location>
</feature>